<protein>
    <recommendedName>
        <fullName evidence="1">PX domain-containing protein</fullName>
    </recommendedName>
</protein>
<sequence>MTGKLRVAIIGSQTRYPDTPMAYTVYRTSVNYQGLCYHRLIRYRQFRYFAKHLKLSSDSAPISAKFPPKIWWSHKASVRPEIVEVRQILLNEFMQQVCTRSLTAQSKERLLKMLQVGKFAPQEEKDRVVDSRLGSEQQSVTVREHTSDEQDCNHFFSLRKEEVLNCGEEGQSEASRNDGINTGRAMQVRNETEDFPAQRLNYSPSVEMNTTPHCFVPASLSLESQNTKCVMFGANGDADGLTCNDEDINLTSISSESVPSPERYYSDQIKQRMASIENIVDRDCAVELQVLGMGKSDRPDRVRQK</sequence>
<accession>A0AAV1TWL3</accession>
<reference evidence="2" key="1">
    <citation type="submission" date="2024-01" db="EMBL/GenBank/DDBJ databases">
        <authorList>
            <person name="Webb A."/>
        </authorList>
    </citation>
    <scope>NUCLEOTIDE SEQUENCE</scope>
    <source>
        <strain evidence="2">Pm1</strain>
    </source>
</reference>
<gene>
    <name evidence="2" type="ORF">PM001_LOCUS11231</name>
</gene>
<evidence type="ECO:0000259" key="1">
    <source>
        <dbReference type="Pfam" id="PF00787"/>
    </source>
</evidence>
<dbReference type="InterPro" id="IPR036871">
    <property type="entry name" value="PX_dom_sf"/>
</dbReference>
<dbReference type="CDD" id="cd06093">
    <property type="entry name" value="PX_domain"/>
    <property type="match status" value="1"/>
</dbReference>
<proteinExistence type="predicted"/>
<evidence type="ECO:0000313" key="2">
    <source>
        <dbReference type="EMBL" id="CAK7926081.1"/>
    </source>
</evidence>
<dbReference type="InterPro" id="IPR001683">
    <property type="entry name" value="PX_dom"/>
</dbReference>
<dbReference type="Pfam" id="PF00787">
    <property type="entry name" value="PX"/>
    <property type="match status" value="1"/>
</dbReference>
<dbReference type="GO" id="GO:0035091">
    <property type="term" value="F:phosphatidylinositol binding"/>
    <property type="evidence" value="ECO:0007669"/>
    <property type="project" value="InterPro"/>
</dbReference>
<dbReference type="Proteomes" id="UP001162060">
    <property type="component" value="Unassembled WGS sequence"/>
</dbReference>
<name>A0AAV1TWL3_9STRA</name>
<evidence type="ECO:0000313" key="3">
    <source>
        <dbReference type="Proteomes" id="UP001162060"/>
    </source>
</evidence>
<dbReference type="Gene3D" id="3.30.1520.10">
    <property type="entry name" value="Phox-like domain"/>
    <property type="match status" value="1"/>
</dbReference>
<feature type="domain" description="PX" evidence="1">
    <location>
        <begin position="42"/>
        <end position="111"/>
    </location>
</feature>
<dbReference type="AlphaFoldDB" id="A0AAV1TWL3"/>
<organism evidence="2 3">
    <name type="scientific">Peronospora matthiolae</name>
    <dbReference type="NCBI Taxonomy" id="2874970"/>
    <lineage>
        <taxon>Eukaryota</taxon>
        <taxon>Sar</taxon>
        <taxon>Stramenopiles</taxon>
        <taxon>Oomycota</taxon>
        <taxon>Peronosporomycetes</taxon>
        <taxon>Peronosporales</taxon>
        <taxon>Peronosporaceae</taxon>
        <taxon>Peronospora</taxon>
    </lineage>
</organism>
<dbReference type="EMBL" id="CAKLBY020000097">
    <property type="protein sequence ID" value="CAK7926081.1"/>
    <property type="molecule type" value="Genomic_DNA"/>
</dbReference>
<comment type="caution">
    <text evidence="2">The sequence shown here is derived from an EMBL/GenBank/DDBJ whole genome shotgun (WGS) entry which is preliminary data.</text>
</comment>
<dbReference type="SUPFAM" id="SSF64268">
    <property type="entry name" value="PX domain"/>
    <property type="match status" value="1"/>
</dbReference>